<dbReference type="Proteomes" id="UP000314294">
    <property type="component" value="Unassembled WGS sequence"/>
</dbReference>
<keyword evidence="2" id="KW-1185">Reference proteome</keyword>
<dbReference type="EMBL" id="SRLO01015591">
    <property type="protein sequence ID" value="TNN24362.1"/>
    <property type="molecule type" value="Genomic_DNA"/>
</dbReference>
<reference evidence="1 2" key="1">
    <citation type="submission" date="2019-03" db="EMBL/GenBank/DDBJ databases">
        <title>First draft genome of Liparis tanakae, snailfish: a comprehensive survey of snailfish specific genes.</title>
        <authorList>
            <person name="Kim W."/>
            <person name="Song I."/>
            <person name="Jeong J.-H."/>
            <person name="Kim D."/>
            <person name="Kim S."/>
            <person name="Ryu S."/>
            <person name="Song J.Y."/>
            <person name="Lee S.K."/>
        </authorList>
    </citation>
    <scope>NUCLEOTIDE SEQUENCE [LARGE SCALE GENOMIC DNA]</scope>
    <source>
        <tissue evidence="1">Muscle</tissue>
    </source>
</reference>
<comment type="caution">
    <text evidence="1">The sequence shown here is derived from an EMBL/GenBank/DDBJ whole genome shotgun (WGS) entry which is preliminary data.</text>
</comment>
<name>A0A4Z2E7T1_9TELE</name>
<sequence>MRRSDCRQLSRRVGESVSADVVSHGTFRDAM</sequence>
<dbReference type="AlphaFoldDB" id="A0A4Z2E7T1"/>
<evidence type="ECO:0000313" key="2">
    <source>
        <dbReference type="Proteomes" id="UP000314294"/>
    </source>
</evidence>
<protein>
    <submittedName>
        <fullName evidence="1">Uncharacterized protein</fullName>
    </submittedName>
</protein>
<gene>
    <name evidence="1" type="ORF">EYF80_065515</name>
</gene>
<accession>A0A4Z2E7T1</accession>
<evidence type="ECO:0000313" key="1">
    <source>
        <dbReference type="EMBL" id="TNN24362.1"/>
    </source>
</evidence>
<proteinExistence type="predicted"/>
<organism evidence="1 2">
    <name type="scientific">Liparis tanakae</name>
    <name type="common">Tanaka's snailfish</name>
    <dbReference type="NCBI Taxonomy" id="230148"/>
    <lineage>
        <taxon>Eukaryota</taxon>
        <taxon>Metazoa</taxon>
        <taxon>Chordata</taxon>
        <taxon>Craniata</taxon>
        <taxon>Vertebrata</taxon>
        <taxon>Euteleostomi</taxon>
        <taxon>Actinopterygii</taxon>
        <taxon>Neopterygii</taxon>
        <taxon>Teleostei</taxon>
        <taxon>Neoteleostei</taxon>
        <taxon>Acanthomorphata</taxon>
        <taxon>Eupercaria</taxon>
        <taxon>Perciformes</taxon>
        <taxon>Cottioidei</taxon>
        <taxon>Cottales</taxon>
        <taxon>Liparidae</taxon>
        <taxon>Liparis</taxon>
    </lineage>
</organism>